<organism evidence="1 2">
    <name type="scientific">Candidatus Filomicrobium marinum</name>
    <dbReference type="NCBI Taxonomy" id="1608628"/>
    <lineage>
        <taxon>Bacteria</taxon>
        <taxon>Pseudomonadati</taxon>
        <taxon>Pseudomonadota</taxon>
        <taxon>Alphaproteobacteria</taxon>
        <taxon>Hyphomicrobiales</taxon>
        <taxon>Hyphomicrobiaceae</taxon>
        <taxon>Filomicrobium</taxon>
    </lineage>
</organism>
<evidence type="ECO:0000313" key="2">
    <source>
        <dbReference type="Proteomes" id="UP000033187"/>
    </source>
</evidence>
<name>A0A0D6JBS5_9HYPH</name>
<gene>
    <name evidence="1" type="ORF">YBN1229_v1_0790</name>
</gene>
<sequence>MALPQTEHGMFWRNLQANSRRMLGYQGDLGLVESTTADKGLPERARRCTKCGQTRR</sequence>
<keyword evidence="2" id="KW-1185">Reference proteome</keyword>
<accession>A0A0D6JBS5</accession>
<dbReference type="KEGG" id="fiy:BN1229_v1_0790"/>
<evidence type="ECO:0000313" key="1">
    <source>
        <dbReference type="EMBL" id="CPR16395.1"/>
    </source>
</evidence>
<proteinExistence type="predicted"/>
<dbReference type="KEGG" id="fil:BN1229_v1_0786"/>
<protein>
    <submittedName>
        <fullName evidence="1">Uncharacterized protein</fullName>
    </submittedName>
</protein>
<dbReference type="EMBL" id="LN829119">
    <property type="protein sequence ID" value="CPR16395.1"/>
    <property type="molecule type" value="Genomic_DNA"/>
</dbReference>
<reference evidence="2" key="1">
    <citation type="submission" date="2015-02" db="EMBL/GenBank/DDBJ databases">
        <authorList>
            <person name="Chooi Y.-H."/>
        </authorList>
    </citation>
    <scope>NUCLEOTIDE SEQUENCE [LARGE SCALE GENOMIC DNA]</scope>
    <source>
        <strain evidence="2">strain Y</strain>
    </source>
</reference>
<dbReference type="AlphaFoldDB" id="A0A0D6JBS5"/>
<dbReference type="Proteomes" id="UP000033187">
    <property type="component" value="Chromosome 1"/>
</dbReference>